<proteinExistence type="predicted"/>
<accession>A0A392RWD6</accession>
<dbReference type="EMBL" id="LXQA010273528">
    <property type="protein sequence ID" value="MCI39915.1"/>
    <property type="molecule type" value="Genomic_DNA"/>
</dbReference>
<comment type="caution">
    <text evidence="2">The sequence shown here is derived from an EMBL/GenBank/DDBJ whole genome shotgun (WGS) entry which is preliminary data.</text>
</comment>
<dbReference type="AlphaFoldDB" id="A0A392RWD6"/>
<dbReference type="Proteomes" id="UP000265520">
    <property type="component" value="Unassembled WGS sequence"/>
</dbReference>
<keyword evidence="3" id="KW-1185">Reference proteome</keyword>
<sequence>MRLVVLDSRCGDVCGFDGELARERGSLTARERRSGGCVEIVRREDGGARPETWRQRLVPIRGGGCDLLLLSFSFELSCFFFALFVL</sequence>
<protein>
    <submittedName>
        <fullName evidence="2">Uncharacterized protein</fullName>
    </submittedName>
</protein>
<feature type="transmembrane region" description="Helical" evidence="1">
    <location>
        <begin position="64"/>
        <end position="85"/>
    </location>
</feature>
<keyword evidence="1" id="KW-0472">Membrane</keyword>
<name>A0A392RWD6_9FABA</name>
<keyword evidence="1" id="KW-0812">Transmembrane</keyword>
<evidence type="ECO:0000313" key="3">
    <source>
        <dbReference type="Proteomes" id="UP000265520"/>
    </source>
</evidence>
<keyword evidence="1" id="KW-1133">Transmembrane helix</keyword>
<feature type="non-terminal residue" evidence="2">
    <location>
        <position position="86"/>
    </location>
</feature>
<evidence type="ECO:0000256" key="1">
    <source>
        <dbReference type="SAM" id="Phobius"/>
    </source>
</evidence>
<evidence type="ECO:0000313" key="2">
    <source>
        <dbReference type="EMBL" id="MCI39915.1"/>
    </source>
</evidence>
<reference evidence="2 3" key="1">
    <citation type="journal article" date="2018" name="Front. Plant Sci.">
        <title>Red Clover (Trifolium pratense) and Zigzag Clover (T. medium) - A Picture of Genomic Similarities and Differences.</title>
        <authorList>
            <person name="Dluhosova J."/>
            <person name="Istvanek J."/>
            <person name="Nedelnik J."/>
            <person name="Repkova J."/>
        </authorList>
    </citation>
    <scope>NUCLEOTIDE SEQUENCE [LARGE SCALE GENOMIC DNA]</scope>
    <source>
        <strain evidence="3">cv. 10/8</strain>
        <tissue evidence="2">Leaf</tissue>
    </source>
</reference>
<organism evidence="2 3">
    <name type="scientific">Trifolium medium</name>
    <dbReference type="NCBI Taxonomy" id="97028"/>
    <lineage>
        <taxon>Eukaryota</taxon>
        <taxon>Viridiplantae</taxon>
        <taxon>Streptophyta</taxon>
        <taxon>Embryophyta</taxon>
        <taxon>Tracheophyta</taxon>
        <taxon>Spermatophyta</taxon>
        <taxon>Magnoliopsida</taxon>
        <taxon>eudicotyledons</taxon>
        <taxon>Gunneridae</taxon>
        <taxon>Pentapetalae</taxon>
        <taxon>rosids</taxon>
        <taxon>fabids</taxon>
        <taxon>Fabales</taxon>
        <taxon>Fabaceae</taxon>
        <taxon>Papilionoideae</taxon>
        <taxon>50 kb inversion clade</taxon>
        <taxon>NPAAA clade</taxon>
        <taxon>Hologalegina</taxon>
        <taxon>IRL clade</taxon>
        <taxon>Trifolieae</taxon>
        <taxon>Trifolium</taxon>
    </lineage>
</organism>